<protein>
    <submittedName>
        <fullName evidence="4">DUF3971 domain-containing protein</fullName>
    </submittedName>
</protein>
<feature type="compositionally biased region" description="Basic and acidic residues" evidence="1">
    <location>
        <begin position="1"/>
        <end position="19"/>
    </location>
</feature>
<keyword evidence="5" id="KW-1185">Reference proteome</keyword>
<keyword evidence="2" id="KW-0812">Transmembrane</keyword>
<name>A0ABS9D0P0_9RHOB</name>
<dbReference type="Pfam" id="PF13116">
    <property type="entry name" value="YhdP"/>
    <property type="match status" value="1"/>
</dbReference>
<keyword evidence="2" id="KW-1133">Transmembrane helix</keyword>
<accession>A0ABS9D0P0</accession>
<sequence length="1103" mass="116314">MSESSDIKSKSKQHAGEKSRARRVPKHVKAWWWVRAIGLVVGAPVVMAAIAAVLLIGREVTAPSWIVRDVEARAAEVLGGGALGFGTMKITVGNDLHPRLVLENAVLRDADGAVLARVPSIEGLISPRGVLQGRVLAQDIQLHGAQLSLSRARDGTVALAFDQGADAVGAAAGFVELLDQIDAVFEEGALEALEQVRADGLIINYVDARAGRSWVMDDGQIGLDLRDGGLELRADVALLSGRSFVTTAEMTYRSPRGTREAEIGLNITDAAAADIASQSPLLSWLGVLDAPISGAVRGVLDDTGSLSSASATLQIGEGELRPTAATTPIPFQSARTYLSYDPLAEKLVFDLLEIDSDWGKVSGTAQTYLREYSNGWPAAFLGQVQFSDLTVAPEGVYADPVELSDGSVEFRLRLDPFTLDIGQAAVVTDGTPIQMSGQVRAATQGWSVALDGQARDIRAEQVVALWPQNVAVVTRDWLDRNVNDGTLRNAQIAFRTRANDTPTFATTLEFMNANVRFMPTLPPIENGRGTVSLVDRRMALSLDQGHVTAPEGGRIDLAGSTFVIPRVGIANAPARVDLDMQGRVTAAMSVLNLEPFGVLRNSDLPVSFAQGQARITAVVETPLGRGVTPDQRTWSVEADLRNVRSEALVPNQTLTASTLRLSADRDSLVVQGPVRLGDVGGQVTFARALGAGSEGTARVDADVTISSALLDTFNINLPPDMITGEAGAQIAIDMSDPAAPGFRLNSDLRGIALSLPGVGWSKAREVAGALTVVGQLGQTPRIDQLSLSAPNLQTTGVISLTPGGGLQRAAFERVRLGGWLDAPVVLLGRGQGQPVEVQIAGGVLDLREANFGVGGEDSGPMDIALDRLQVTDRIEISDFRGTFTSPSGLQGQFVGDVNGVAPVRGTLVPIDGRSAVRIVSNDAGGLLRATGLLRNAYDGDMRLTLIPEGAEGSYDGTLIGSGLRVRDAPALASLLDAISVVGLLSQMSGQGLLFQDVEAQFRLTPNQVILTQSSATGPGLGISMDGIYASASRSMDFQGVISPFYLLNGIGSVLTRPGEGLIGFNFNLRGPVDNPQVLVNPLSALTPGMFRDIFRRTPPTVGQ</sequence>
<proteinExistence type="predicted"/>
<evidence type="ECO:0000259" key="3">
    <source>
        <dbReference type="Pfam" id="PF13116"/>
    </source>
</evidence>
<dbReference type="EMBL" id="JAKGAQ010000005">
    <property type="protein sequence ID" value="MCF2872756.1"/>
    <property type="molecule type" value="Genomic_DNA"/>
</dbReference>
<dbReference type="RefSeq" id="WP_235227083.1">
    <property type="nucleotide sequence ID" value="NZ_JAKGAQ010000005.1"/>
</dbReference>
<reference evidence="4 5" key="1">
    <citation type="submission" date="2022-01" db="EMBL/GenBank/DDBJ databases">
        <title>Octadecabacter sp. nov., isolated from a marine alga.</title>
        <authorList>
            <person name="Jin M.S."/>
            <person name="Kim H.M."/>
            <person name="Han D.M."/>
            <person name="Jung J.J."/>
            <person name="Jeon C.O."/>
        </authorList>
    </citation>
    <scope>NUCLEOTIDE SEQUENCE [LARGE SCALE GENOMIC DNA]</scope>
    <source>
        <strain evidence="4 5">G9-8</strain>
    </source>
</reference>
<organism evidence="4 5">
    <name type="scientific">Octadecabacter dasysiphoniae</name>
    <dbReference type="NCBI Taxonomy" id="2909341"/>
    <lineage>
        <taxon>Bacteria</taxon>
        <taxon>Pseudomonadati</taxon>
        <taxon>Pseudomonadota</taxon>
        <taxon>Alphaproteobacteria</taxon>
        <taxon>Rhodobacterales</taxon>
        <taxon>Roseobacteraceae</taxon>
        <taxon>Octadecabacter</taxon>
    </lineage>
</organism>
<feature type="region of interest" description="Disordered" evidence="1">
    <location>
        <begin position="1"/>
        <end position="21"/>
    </location>
</feature>
<feature type="transmembrane region" description="Helical" evidence="2">
    <location>
        <begin position="32"/>
        <end position="56"/>
    </location>
</feature>
<dbReference type="InterPro" id="IPR025263">
    <property type="entry name" value="YhdP_central"/>
</dbReference>
<evidence type="ECO:0000256" key="1">
    <source>
        <dbReference type="SAM" id="MobiDB-lite"/>
    </source>
</evidence>
<keyword evidence="2" id="KW-0472">Membrane</keyword>
<gene>
    <name evidence="4" type="ORF">L0664_16940</name>
</gene>
<feature type="domain" description="YhdP central" evidence="3">
    <location>
        <begin position="381"/>
        <end position="812"/>
    </location>
</feature>
<dbReference type="Proteomes" id="UP001200557">
    <property type="component" value="Unassembled WGS sequence"/>
</dbReference>
<evidence type="ECO:0000313" key="5">
    <source>
        <dbReference type="Proteomes" id="UP001200557"/>
    </source>
</evidence>
<evidence type="ECO:0000256" key="2">
    <source>
        <dbReference type="SAM" id="Phobius"/>
    </source>
</evidence>
<evidence type="ECO:0000313" key="4">
    <source>
        <dbReference type="EMBL" id="MCF2872756.1"/>
    </source>
</evidence>
<comment type="caution">
    <text evidence="4">The sequence shown here is derived from an EMBL/GenBank/DDBJ whole genome shotgun (WGS) entry which is preliminary data.</text>
</comment>